<feature type="region of interest" description="Disordered" evidence="1">
    <location>
        <begin position="1"/>
        <end position="175"/>
    </location>
</feature>
<sequence length="265" mass="31170">MFLQEGKQRKKKTRSQKRQGWYEHARKEEEKQSTTSREHQSTILKEKQSTAPEEKQSTTSEEKQSTTSKEKQCTTPEEKPNTTSREHQSTILKEKQSTAPEEKQSTTSGEHQSTILKEKQCTTPEERHSTTSEKKQRTTSEQGQWIPGDEFLLMDEMFPKPSEDRPKKTRAERRKIKLTWKRTEKMEAALLKTEQEKDPEVQIRIQREDPQQIKTIGGKKRRIWQPRDSPGTGYAKITIPKSYRRQVFHVKHLKIFKEGEPDMCC</sequence>
<evidence type="ECO:0000256" key="1">
    <source>
        <dbReference type="SAM" id="MobiDB-lite"/>
    </source>
</evidence>
<feature type="compositionally biased region" description="Basic residues" evidence="1">
    <location>
        <begin position="8"/>
        <end position="17"/>
    </location>
</feature>
<protein>
    <submittedName>
        <fullName evidence="2">Uncharacterized protein</fullName>
    </submittedName>
</protein>
<dbReference type="AlphaFoldDB" id="A0A1X7U4X0"/>
<name>A0A1X7U4X0_AMPQE</name>
<accession>A0A1X7U4X0</accession>
<dbReference type="EnsemblMetazoa" id="Aqu2.1.22506_001">
    <property type="protein sequence ID" value="Aqu2.1.22506_001"/>
    <property type="gene ID" value="Aqu2.1.22506"/>
</dbReference>
<proteinExistence type="predicted"/>
<dbReference type="InParanoid" id="A0A1X7U4X0"/>
<feature type="compositionally biased region" description="Basic and acidic residues" evidence="1">
    <location>
        <begin position="20"/>
        <end position="104"/>
    </location>
</feature>
<feature type="compositionally biased region" description="Basic and acidic residues" evidence="1">
    <location>
        <begin position="157"/>
        <end position="166"/>
    </location>
</feature>
<evidence type="ECO:0000313" key="2">
    <source>
        <dbReference type="EnsemblMetazoa" id="Aqu2.1.22506_001"/>
    </source>
</evidence>
<reference evidence="2" key="1">
    <citation type="submission" date="2017-05" db="UniProtKB">
        <authorList>
            <consortium name="EnsemblMetazoa"/>
        </authorList>
    </citation>
    <scope>IDENTIFICATION</scope>
</reference>
<feature type="compositionally biased region" description="Polar residues" evidence="1">
    <location>
        <begin position="105"/>
        <end position="115"/>
    </location>
</feature>
<organism evidence="2">
    <name type="scientific">Amphimedon queenslandica</name>
    <name type="common">Sponge</name>
    <dbReference type="NCBI Taxonomy" id="400682"/>
    <lineage>
        <taxon>Eukaryota</taxon>
        <taxon>Metazoa</taxon>
        <taxon>Porifera</taxon>
        <taxon>Demospongiae</taxon>
        <taxon>Heteroscleromorpha</taxon>
        <taxon>Haplosclerida</taxon>
        <taxon>Niphatidae</taxon>
        <taxon>Amphimedon</taxon>
    </lineage>
</organism>
<feature type="compositionally biased region" description="Basic and acidic residues" evidence="1">
    <location>
        <begin position="116"/>
        <end position="138"/>
    </location>
</feature>